<reference evidence="2 3" key="1">
    <citation type="journal article" date="2016" name="Int. J. Syst. Evol. Microbiol.">
        <title>Pontibacter aydingkolensis sp. nov., isolated from soil of a salt lake.</title>
        <authorList>
            <person name="Osman G."/>
            <person name="Zhang T."/>
            <person name="Lou K."/>
            <person name="Gao Y."/>
            <person name="Chang W."/>
            <person name="Lin Q."/>
            <person name="Yang H.M."/>
            <person name="Huo X.D."/>
            <person name="Wang N."/>
        </authorList>
    </citation>
    <scope>NUCLEOTIDE SEQUENCE [LARGE SCALE GENOMIC DNA]</scope>
    <source>
        <strain evidence="2 3">KACC 19255</strain>
    </source>
</reference>
<evidence type="ECO:0008006" key="4">
    <source>
        <dbReference type="Google" id="ProtNLM"/>
    </source>
</evidence>
<evidence type="ECO:0000313" key="2">
    <source>
        <dbReference type="EMBL" id="MBW7467115.1"/>
    </source>
</evidence>
<dbReference type="RefSeq" id="WP_219876993.1">
    <property type="nucleotide sequence ID" value="NZ_JAHYXK010000005.1"/>
</dbReference>
<evidence type="ECO:0000256" key="1">
    <source>
        <dbReference type="SAM" id="MobiDB-lite"/>
    </source>
</evidence>
<accession>A0ABS7CTK8</accession>
<keyword evidence="3" id="KW-1185">Reference proteome</keyword>
<gene>
    <name evidence="2" type="ORF">K0O23_08540</name>
</gene>
<feature type="compositionally biased region" description="Polar residues" evidence="1">
    <location>
        <begin position="92"/>
        <end position="103"/>
    </location>
</feature>
<name>A0ABS7CTK8_9BACT</name>
<feature type="compositionally biased region" description="Polar residues" evidence="1">
    <location>
        <begin position="31"/>
        <end position="47"/>
    </location>
</feature>
<feature type="compositionally biased region" description="Basic and acidic residues" evidence="1">
    <location>
        <begin position="58"/>
        <end position="73"/>
    </location>
</feature>
<dbReference type="EMBL" id="JAHYXK010000005">
    <property type="protein sequence ID" value="MBW7467115.1"/>
    <property type="molecule type" value="Genomic_DNA"/>
</dbReference>
<dbReference type="PROSITE" id="PS51257">
    <property type="entry name" value="PROKAR_LIPOPROTEIN"/>
    <property type="match status" value="1"/>
</dbReference>
<proteinExistence type="predicted"/>
<protein>
    <recommendedName>
        <fullName evidence="4">Lipoprotein</fullName>
    </recommendedName>
</protein>
<feature type="region of interest" description="Disordered" evidence="1">
    <location>
        <begin position="25"/>
        <end position="103"/>
    </location>
</feature>
<comment type="caution">
    <text evidence="2">The sequence shown here is derived from an EMBL/GenBank/DDBJ whole genome shotgun (WGS) entry which is preliminary data.</text>
</comment>
<sequence>MNKNVIAVFAAVCGLFMVSCDTPKDLRPDNKVSNSTVEPGMRNTYNVSDAGGEATAHAGDHSETHVKEDEVMPNHDMGGNTIQKGDSVKEATLTNTEAGANKR</sequence>
<organism evidence="2 3">
    <name type="scientific">Pontibacter aydingkolensis</name>
    <dbReference type="NCBI Taxonomy" id="1911536"/>
    <lineage>
        <taxon>Bacteria</taxon>
        <taxon>Pseudomonadati</taxon>
        <taxon>Bacteroidota</taxon>
        <taxon>Cytophagia</taxon>
        <taxon>Cytophagales</taxon>
        <taxon>Hymenobacteraceae</taxon>
        <taxon>Pontibacter</taxon>
    </lineage>
</organism>
<dbReference type="Proteomes" id="UP000813018">
    <property type="component" value="Unassembled WGS sequence"/>
</dbReference>
<evidence type="ECO:0000313" key="3">
    <source>
        <dbReference type="Proteomes" id="UP000813018"/>
    </source>
</evidence>